<dbReference type="Gene3D" id="3.90.190.20">
    <property type="entry name" value="Mur ligase, C-terminal domain"/>
    <property type="match status" value="1"/>
</dbReference>
<evidence type="ECO:0000313" key="4">
    <source>
        <dbReference type="Proteomes" id="UP000178999"/>
    </source>
</evidence>
<dbReference type="GO" id="GO:0005524">
    <property type="term" value="F:ATP binding"/>
    <property type="evidence" value="ECO:0007669"/>
    <property type="project" value="InterPro"/>
</dbReference>
<organism evidence="3 4">
    <name type="scientific">Candidatus Woesebacteria bacterium RIFOXYB1_FULL_38_16</name>
    <dbReference type="NCBI Taxonomy" id="1802538"/>
    <lineage>
        <taxon>Bacteria</taxon>
        <taxon>Candidatus Woeseibacteriota</taxon>
    </lineage>
</organism>
<dbReference type="InterPro" id="IPR036615">
    <property type="entry name" value="Mur_ligase_C_dom_sf"/>
</dbReference>
<dbReference type="InterPro" id="IPR036565">
    <property type="entry name" value="Mur-like_cat_sf"/>
</dbReference>
<dbReference type="InterPro" id="IPR013221">
    <property type="entry name" value="Mur_ligase_cen"/>
</dbReference>
<feature type="domain" description="Mur ligase C-terminal" evidence="1">
    <location>
        <begin position="244"/>
        <end position="372"/>
    </location>
</feature>
<dbReference type="STRING" id="1802538.A2382_00945"/>
<comment type="caution">
    <text evidence="3">The sequence shown here is derived from an EMBL/GenBank/DDBJ whole genome shotgun (WGS) entry which is preliminary data.</text>
</comment>
<reference evidence="3 4" key="1">
    <citation type="journal article" date="2016" name="Nat. Commun.">
        <title>Thousands of microbial genomes shed light on interconnected biogeochemical processes in an aquifer system.</title>
        <authorList>
            <person name="Anantharaman K."/>
            <person name="Brown C.T."/>
            <person name="Hug L.A."/>
            <person name="Sharon I."/>
            <person name="Castelle C.J."/>
            <person name="Probst A.J."/>
            <person name="Thomas B.C."/>
            <person name="Singh A."/>
            <person name="Wilkins M.J."/>
            <person name="Karaoz U."/>
            <person name="Brodie E.L."/>
            <person name="Williams K.H."/>
            <person name="Hubbard S.S."/>
            <person name="Banfield J.F."/>
        </authorList>
    </citation>
    <scope>NUCLEOTIDE SEQUENCE [LARGE SCALE GENOMIC DNA]</scope>
</reference>
<name>A0A1F8CSL0_9BACT</name>
<dbReference type="SUPFAM" id="SSF53623">
    <property type="entry name" value="MurD-like peptide ligases, catalytic domain"/>
    <property type="match status" value="1"/>
</dbReference>
<dbReference type="EMBL" id="MGHY01000018">
    <property type="protein sequence ID" value="OGM79333.1"/>
    <property type="molecule type" value="Genomic_DNA"/>
</dbReference>
<dbReference type="Proteomes" id="UP000178999">
    <property type="component" value="Unassembled WGS sequence"/>
</dbReference>
<evidence type="ECO:0000313" key="3">
    <source>
        <dbReference type="EMBL" id="OGM79333.1"/>
    </source>
</evidence>
<dbReference type="SUPFAM" id="SSF53244">
    <property type="entry name" value="MurD-like peptide ligases, peptide-binding domain"/>
    <property type="match status" value="1"/>
</dbReference>
<dbReference type="PANTHER" id="PTHR23135">
    <property type="entry name" value="MUR LIGASE FAMILY MEMBER"/>
    <property type="match status" value="1"/>
</dbReference>
<evidence type="ECO:0000259" key="1">
    <source>
        <dbReference type="Pfam" id="PF02875"/>
    </source>
</evidence>
<proteinExistence type="predicted"/>
<dbReference type="Gene3D" id="3.40.1190.10">
    <property type="entry name" value="Mur-like, catalytic domain"/>
    <property type="match status" value="1"/>
</dbReference>
<dbReference type="AlphaFoldDB" id="A0A1F8CSL0"/>
<protein>
    <recommendedName>
        <fullName evidence="5">UDP-N-acetylmuramoyl-L-alanyl-D-glutamate--2, 6-diaminopimelate ligase</fullName>
    </recommendedName>
</protein>
<accession>A0A1F8CSL0</accession>
<dbReference type="Pfam" id="PF08245">
    <property type="entry name" value="Mur_ligase_M"/>
    <property type="match status" value="1"/>
</dbReference>
<evidence type="ECO:0008006" key="5">
    <source>
        <dbReference type="Google" id="ProtNLM"/>
    </source>
</evidence>
<dbReference type="GO" id="GO:0016881">
    <property type="term" value="F:acid-amino acid ligase activity"/>
    <property type="evidence" value="ECO:0007669"/>
    <property type="project" value="InterPro"/>
</dbReference>
<dbReference type="PANTHER" id="PTHR23135:SF4">
    <property type="entry name" value="UDP-N-ACETYLMURAMOYL-L-ALANYL-D-GLUTAMATE--2,6-DIAMINOPIMELATE LIGASE MURE HOMOLOG, CHLOROPLASTIC"/>
    <property type="match status" value="1"/>
</dbReference>
<evidence type="ECO:0000259" key="2">
    <source>
        <dbReference type="Pfam" id="PF08245"/>
    </source>
</evidence>
<feature type="domain" description="Mur ligase central" evidence="2">
    <location>
        <begin position="40"/>
        <end position="204"/>
    </location>
</feature>
<dbReference type="Pfam" id="PF02875">
    <property type="entry name" value="Mur_ligase_C"/>
    <property type="match status" value="1"/>
</dbReference>
<sequence length="396" mass="44838">MKLELKGFVGFYKNKLHLIEGILANIYYGFPSQKLRLIGVTGTDGKTSTVWMIYHIFKRAGKKVGYISTVGYFVGGKEGYGGHHVTTPKNIDLQRLMKEAVKNGLEYLVVESSSHGLDQHRLFGCRFVASVITNVTNEHLDYHLTYERYLAAKAKLLCMSELRIANKEDKSFDFLKKEFQDLKTFGLNEKNKADYSYSDYRQSFLFKEGYNNANAMAALAVCLELGIEKKVIIDTLRKFSFPPGRMEIVQTKPFKVIIDFAHTANGLFQFLGSIKKTKKGKLIHVFGCAGERDRDKRYEMGFTSGKYADVIVLTAEDPRSEKLGSINNEIKRGIRRSGFKGLLIEEDDRKKAIFKAIKLARVCDIVVITGKGPEKSMNIGGIEYPWDEKKVVLDAL</sequence>
<gene>
    <name evidence="3" type="ORF">A2382_00945</name>
</gene>
<dbReference type="InterPro" id="IPR004101">
    <property type="entry name" value="Mur_ligase_C"/>
</dbReference>